<name>A0AAN8G0W9_PATCE</name>
<protein>
    <submittedName>
        <fullName evidence="1">Uncharacterized protein</fullName>
    </submittedName>
</protein>
<evidence type="ECO:0000313" key="1">
    <source>
        <dbReference type="EMBL" id="KAK6165653.1"/>
    </source>
</evidence>
<proteinExistence type="predicted"/>
<keyword evidence="2" id="KW-1185">Reference proteome</keyword>
<dbReference type="Proteomes" id="UP001347796">
    <property type="component" value="Unassembled WGS sequence"/>
</dbReference>
<accession>A0AAN8G0W9</accession>
<evidence type="ECO:0000313" key="2">
    <source>
        <dbReference type="Proteomes" id="UP001347796"/>
    </source>
</evidence>
<reference evidence="1 2" key="1">
    <citation type="submission" date="2024-01" db="EMBL/GenBank/DDBJ databases">
        <title>The genome of the rayed Mediterranean limpet Patella caerulea (Linnaeus, 1758).</title>
        <authorList>
            <person name="Anh-Thu Weber A."/>
            <person name="Halstead-Nussloch G."/>
        </authorList>
    </citation>
    <scope>NUCLEOTIDE SEQUENCE [LARGE SCALE GENOMIC DNA]</scope>
    <source>
        <strain evidence="1">AATW-2023a</strain>
        <tissue evidence="1">Whole specimen</tissue>
    </source>
</reference>
<gene>
    <name evidence="1" type="ORF">SNE40_022539</name>
</gene>
<comment type="caution">
    <text evidence="1">The sequence shown here is derived from an EMBL/GenBank/DDBJ whole genome shotgun (WGS) entry which is preliminary data.</text>
</comment>
<dbReference type="EMBL" id="JAZGQO010000021">
    <property type="protein sequence ID" value="KAK6165653.1"/>
    <property type="molecule type" value="Genomic_DNA"/>
</dbReference>
<organism evidence="1 2">
    <name type="scientific">Patella caerulea</name>
    <name type="common">Rayed Mediterranean limpet</name>
    <dbReference type="NCBI Taxonomy" id="87958"/>
    <lineage>
        <taxon>Eukaryota</taxon>
        <taxon>Metazoa</taxon>
        <taxon>Spiralia</taxon>
        <taxon>Lophotrochozoa</taxon>
        <taxon>Mollusca</taxon>
        <taxon>Gastropoda</taxon>
        <taxon>Patellogastropoda</taxon>
        <taxon>Patelloidea</taxon>
        <taxon>Patellidae</taxon>
        <taxon>Patella</taxon>
    </lineage>
</organism>
<dbReference type="AlphaFoldDB" id="A0AAN8G0W9"/>
<sequence>MVTAHIYGLNSQKRQKTDDEGYRMGYIFGKRSNLDNDRLLKAFSRQTLTAGEFENLANRDPVIAAIIYRTRSENGDGLVQIDENL</sequence>